<dbReference type="RefSeq" id="WP_045985529.1">
    <property type="nucleotide sequence ID" value="NZ_CP063053.1"/>
</dbReference>
<organism evidence="1">
    <name type="scientific">Vibrio coralliilyticus</name>
    <dbReference type="NCBI Taxonomy" id="190893"/>
    <lineage>
        <taxon>Bacteria</taxon>
        <taxon>Pseudomonadati</taxon>
        <taxon>Pseudomonadota</taxon>
        <taxon>Gammaproteobacteria</taxon>
        <taxon>Vibrionales</taxon>
        <taxon>Vibrionaceae</taxon>
        <taxon>Vibrio</taxon>
    </lineage>
</organism>
<protein>
    <submittedName>
        <fullName evidence="1">Uncharacterized protein</fullName>
    </submittedName>
</protein>
<dbReference type="AlphaFoldDB" id="A0A837G9N7"/>
<comment type="caution">
    <text evidence="1">The sequence shown here is derived from an EMBL/GenBank/DDBJ whole genome shotgun (WGS) entry which is preliminary data.</text>
</comment>
<name>A0A837G9N7_9VIBR</name>
<reference evidence="1" key="1">
    <citation type="journal article" date="2015" name="BMC Genomics">
        <title>Genome mining reveals unlocked bioactive potential of marine Gram-negative bacteria.</title>
        <authorList>
            <person name="Machado H."/>
            <person name="Sonnenschein E.C."/>
            <person name="Melchiorsen J."/>
            <person name="Gram L."/>
        </authorList>
    </citation>
    <scope>NUCLEOTIDE SEQUENCE</scope>
    <source>
        <strain evidence="1">S2052</strain>
    </source>
</reference>
<gene>
    <name evidence="1" type="ORF">TW71_08315</name>
</gene>
<dbReference type="EMBL" id="JXXR01000008">
    <property type="protein sequence ID" value="KJY74929.1"/>
    <property type="molecule type" value="Genomic_DNA"/>
</dbReference>
<proteinExistence type="predicted"/>
<sequence>MTDFLLSIAPIFKLSVLSQFFLLLLLATVLLIIKCATSKRAPIYKDAITAGAISLTAYSLWAIFKLAIGPSLDGSNVALDGSVPSDLSSDLVIPFFWATFLHVIMLVNQTINYIFIEN</sequence>
<evidence type="ECO:0000313" key="1">
    <source>
        <dbReference type="EMBL" id="KJY74929.1"/>
    </source>
</evidence>
<accession>A0A837G9N7</accession>